<reference evidence="1" key="1">
    <citation type="submission" date="2019-08" db="EMBL/GenBank/DDBJ databases">
        <authorList>
            <person name="Kucharzyk K."/>
            <person name="Murdoch R.W."/>
            <person name="Higgins S."/>
            <person name="Loffler F."/>
        </authorList>
    </citation>
    <scope>NUCLEOTIDE SEQUENCE</scope>
</reference>
<comment type="caution">
    <text evidence="1">The sequence shown here is derived from an EMBL/GenBank/DDBJ whole genome shotgun (WGS) entry which is preliminary data.</text>
</comment>
<dbReference type="EMBL" id="VSSQ01010084">
    <property type="protein sequence ID" value="MPM43387.1"/>
    <property type="molecule type" value="Genomic_DNA"/>
</dbReference>
<name>A0A644ZRJ8_9ZZZZ</name>
<organism evidence="1">
    <name type="scientific">bioreactor metagenome</name>
    <dbReference type="NCBI Taxonomy" id="1076179"/>
    <lineage>
        <taxon>unclassified sequences</taxon>
        <taxon>metagenomes</taxon>
        <taxon>ecological metagenomes</taxon>
    </lineage>
</organism>
<accession>A0A644ZRJ8</accession>
<dbReference type="AlphaFoldDB" id="A0A644ZRJ8"/>
<protein>
    <submittedName>
        <fullName evidence="1">Uncharacterized protein</fullName>
    </submittedName>
</protein>
<gene>
    <name evidence="1" type="ORF">SDC9_90060</name>
</gene>
<evidence type="ECO:0000313" key="1">
    <source>
        <dbReference type="EMBL" id="MPM43387.1"/>
    </source>
</evidence>
<proteinExistence type="predicted"/>
<sequence>MADKLFLSICNKCGRKFVNHTKRGVDDKNLCYTCIADNIRHKVQKTVEKHFHNKEYLNVGRIM</sequence>